<keyword evidence="15" id="KW-0256">Endoplasmic reticulum</keyword>
<dbReference type="Gene3D" id="2.170.16.10">
    <property type="entry name" value="Hedgehog/Intein (Hint) domain"/>
    <property type="match status" value="1"/>
</dbReference>
<feature type="domain" description="Hint" evidence="18">
    <location>
        <begin position="211"/>
        <end position="316"/>
    </location>
</feature>
<dbReference type="SMART" id="SM00305">
    <property type="entry name" value="HintC"/>
    <property type="match status" value="1"/>
</dbReference>
<keyword evidence="8 15" id="KW-0378">Hydrolase</keyword>
<dbReference type="InterPro" id="IPR003587">
    <property type="entry name" value="Hint_dom_N"/>
</dbReference>
<dbReference type="GO" id="GO:0005113">
    <property type="term" value="F:patched binding"/>
    <property type="evidence" value="ECO:0007669"/>
    <property type="project" value="TreeGrafter"/>
</dbReference>
<evidence type="ECO:0000256" key="6">
    <source>
        <dbReference type="ARBA" id="ARBA00022723"/>
    </source>
</evidence>
<evidence type="ECO:0000256" key="13">
    <source>
        <dbReference type="ARBA" id="ARBA00023288"/>
    </source>
</evidence>
<evidence type="ECO:0000256" key="11">
    <source>
        <dbReference type="ARBA" id="ARBA00023136"/>
    </source>
</evidence>
<dbReference type="Pfam" id="PF01085">
    <property type="entry name" value="HH_signal"/>
    <property type="match status" value="1"/>
</dbReference>
<dbReference type="FunFam" id="2.170.16.10:FF:000001">
    <property type="entry name" value="Indian hedgehog"/>
    <property type="match status" value="1"/>
</dbReference>
<evidence type="ECO:0000256" key="14">
    <source>
        <dbReference type="ARBA" id="ARBA00048589"/>
    </source>
</evidence>
<dbReference type="Gene3D" id="3.30.1380.10">
    <property type="match status" value="1"/>
</dbReference>
<keyword evidence="4 15" id="KW-0645">Protease</keyword>
<evidence type="ECO:0000256" key="4">
    <source>
        <dbReference type="ARBA" id="ARBA00022670"/>
    </source>
</evidence>
<dbReference type="InterPro" id="IPR036844">
    <property type="entry name" value="Hint_dom_sf"/>
</dbReference>
<evidence type="ECO:0000313" key="19">
    <source>
        <dbReference type="EMBL" id="AVO65204.1"/>
    </source>
</evidence>
<comment type="function">
    <molecule>Protein hedgehog</molecule>
    <text evidence="15">The C-terminal part of the hedgehog protein precursor displays an autoproteolysis activity that results in the cleavage of the full-length protein into two parts (N-product and C-product). In addition, the C-terminal part displays a cholesterol transferase activity that results by the covalent attachment of a cholesterol moiety to the C-terminal of the newly generated N-product.</text>
</comment>
<evidence type="ECO:0000256" key="10">
    <source>
        <dbReference type="ARBA" id="ARBA00022837"/>
    </source>
</evidence>
<dbReference type="CDD" id="cd00081">
    <property type="entry name" value="Hint"/>
    <property type="match status" value="1"/>
</dbReference>
<keyword evidence="6" id="KW-0479">Metal-binding</keyword>
<evidence type="ECO:0000256" key="9">
    <source>
        <dbReference type="ARBA" id="ARBA00022813"/>
    </source>
</evidence>
<dbReference type="PRINTS" id="PR00632">
    <property type="entry name" value="SONICHHOG"/>
</dbReference>
<evidence type="ECO:0000256" key="12">
    <source>
        <dbReference type="ARBA" id="ARBA00023139"/>
    </source>
</evidence>
<dbReference type="InterPro" id="IPR009045">
    <property type="entry name" value="Zn_M74/Hedgehog-like"/>
</dbReference>
<evidence type="ECO:0000256" key="16">
    <source>
        <dbReference type="SAM" id="SignalP"/>
    </source>
</evidence>
<comment type="similarity">
    <text evidence="1 15">Belongs to the hedgehog family.</text>
</comment>
<sequence>MATSRTYRRSHRKCILASCFLFLLLVTPSMQCGPGPRAGRRHPRKRTPLVFKQHLPNVSENNLGASGPTDERGPILRSDSRFKKELLMNTNPDIVFKEEEGNQDDRLMTQRCKDKVNTLAISVMNQWPNVKLRITEAWDEKRETGPIMHARDSLHYEGRAVDITTSDRDRSKYGMLARLAYEAGFDWVYYESRGHIHCSVKSDSSIAVKTGGCFSGQMEVTVPGGTSLPMSHIQVGDNVLTLSDDGRLVYDMVIAFFHQNPIETAYYLTLHTANGKQVSMTPDHLIYASGSNASVYNFDPIFTRNVLIGDFVLTKSGDKYEKSMVVGVKESVQKGLYAPLTKHGTVVVNHVITSCYAVIYSHDIAHASLAPLRWAHQLADLTQLLGSFEFNRKEEVHTDVHWYAQLLLGLAQVALPSSFLYPQ</sequence>
<protein>
    <recommendedName>
        <fullName evidence="15">Hedgehog protein</fullName>
    </recommendedName>
</protein>
<dbReference type="GO" id="GO:0007267">
    <property type="term" value="P:cell-cell signaling"/>
    <property type="evidence" value="ECO:0007669"/>
    <property type="project" value="InterPro"/>
</dbReference>
<keyword evidence="5" id="KW-0808">Transferase</keyword>
<dbReference type="GO" id="GO:0005886">
    <property type="term" value="C:plasma membrane"/>
    <property type="evidence" value="ECO:0007669"/>
    <property type="project" value="UniProtKB-SubCell"/>
</dbReference>
<accession>A0A2P1K6G4</accession>
<keyword evidence="11 15" id="KW-0472">Membrane</keyword>
<keyword evidence="13" id="KW-0449">Lipoprotein</keyword>
<dbReference type="GO" id="GO:0001708">
    <property type="term" value="P:cell fate specification"/>
    <property type="evidence" value="ECO:0007669"/>
    <property type="project" value="TreeGrafter"/>
</dbReference>
<feature type="chain" id="PRO_5015104699" description="Hedgehog protein" evidence="16">
    <location>
        <begin position="32"/>
        <end position="423"/>
    </location>
</feature>
<dbReference type="PANTHER" id="PTHR11889">
    <property type="entry name" value="HEDGEHOG"/>
    <property type="match status" value="1"/>
</dbReference>
<dbReference type="GO" id="GO:0007224">
    <property type="term" value="P:smoothened signaling pathway"/>
    <property type="evidence" value="ECO:0007669"/>
    <property type="project" value="TreeGrafter"/>
</dbReference>
<dbReference type="InterPro" id="IPR003586">
    <property type="entry name" value="Hint_dom_C"/>
</dbReference>
<keyword evidence="9 15" id="KW-0068">Autocatalytic cleavage</keyword>
<feature type="domain" description="Hint" evidence="17">
    <location>
        <begin position="317"/>
        <end position="361"/>
    </location>
</feature>
<dbReference type="InterPro" id="IPR001657">
    <property type="entry name" value="Hedgehog"/>
</dbReference>
<dbReference type="SUPFAM" id="SSF55166">
    <property type="entry name" value="Hedgehog/DD-peptidase"/>
    <property type="match status" value="1"/>
</dbReference>
<keyword evidence="12" id="KW-0564">Palmitate</keyword>
<dbReference type="GO" id="GO:0008233">
    <property type="term" value="F:peptidase activity"/>
    <property type="evidence" value="ECO:0007669"/>
    <property type="project" value="UniProtKB-UniRule"/>
</dbReference>
<evidence type="ECO:0000259" key="17">
    <source>
        <dbReference type="SMART" id="SM00305"/>
    </source>
</evidence>
<dbReference type="SMART" id="SM00306">
    <property type="entry name" value="HintN"/>
    <property type="match status" value="1"/>
</dbReference>
<keyword evidence="3 15" id="KW-1003">Cell membrane</keyword>
<evidence type="ECO:0000256" key="7">
    <source>
        <dbReference type="ARBA" id="ARBA00022729"/>
    </source>
</evidence>
<keyword evidence="15" id="KW-0333">Golgi apparatus</keyword>
<evidence type="ECO:0000256" key="15">
    <source>
        <dbReference type="RuleBase" id="RU280812"/>
    </source>
</evidence>
<dbReference type="PANTHER" id="PTHR11889:SF31">
    <property type="entry name" value="PROTEIN HEDGEHOG"/>
    <property type="match status" value="1"/>
</dbReference>
<comment type="subcellular location">
    <molecule>Protein hedgehog N-product</molecule>
    <subcellularLocation>
        <location evidence="15">Cell membrane</location>
        <topology evidence="15">Lipid-anchor</topology>
    </subcellularLocation>
</comment>
<dbReference type="GO" id="GO:0016740">
    <property type="term" value="F:transferase activity"/>
    <property type="evidence" value="ECO:0007669"/>
    <property type="project" value="UniProtKB-KW"/>
</dbReference>
<dbReference type="PROSITE" id="PS50817">
    <property type="entry name" value="INTEIN_N_TER"/>
    <property type="match status" value="1"/>
</dbReference>
<evidence type="ECO:0000259" key="18">
    <source>
        <dbReference type="SMART" id="SM00306"/>
    </source>
</evidence>
<dbReference type="InterPro" id="IPR000320">
    <property type="entry name" value="Hedgehog_signalling_dom"/>
</dbReference>
<dbReference type="GO" id="GO:0005789">
    <property type="term" value="C:endoplasmic reticulum membrane"/>
    <property type="evidence" value="ECO:0007669"/>
    <property type="project" value="UniProtKB-SubCell"/>
</dbReference>
<comment type="subcellular location">
    <molecule>Sonic hedgehog protein</molecule>
    <subcellularLocation>
        <location evidence="15">Endoplasmic reticulum membrane</location>
    </subcellularLocation>
    <subcellularLocation>
        <location evidence="15">Golgi apparatus membrane</location>
    </subcellularLocation>
</comment>
<dbReference type="EMBL" id="KY773909">
    <property type="protein sequence ID" value="AVO65204.1"/>
    <property type="molecule type" value="mRNA"/>
</dbReference>
<evidence type="ECO:0000256" key="5">
    <source>
        <dbReference type="ARBA" id="ARBA00022679"/>
    </source>
</evidence>
<dbReference type="Pfam" id="PF01079">
    <property type="entry name" value="Hint"/>
    <property type="match status" value="1"/>
</dbReference>
<dbReference type="GO" id="GO:0048731">
    <property type="term" value="P:system development"/>
    <property type="evidence" value="ECO:0007669"/>
    <property type="project" value="UniProtKB-ARBA"/>
</dbReference>
<comment type="function">
    <molecule>Protein hedgehog N-product</molecule>
    <text evidence="15">The dually lipidated hedgehog protein N-product is a morphogen which is essential for a variety of patterning events during development.</text>
</comment>
<evidence type="ECO:0000256" key="3">
    <source>
        <dbReference type="ARBA" id="ARBA00022475"/>
    </source>
</evidence>
<dbReference type="SUPFAM" id="SSF51294">
    <property type="entry name" value="Hedgehog/intein (Hint) domain"/>
    <property type="match status" value="1"/>
</dbReference>
<proteinExistence type="evidence at transcript level"/>
<dbReference type="FunFam" id="3.30.1380.10:FF:000001">
    <property type="entry name" value="Indian hedgehog"/>
    <property type="match status" value="1"/>
</dbReference>
<keyword evidence="10" id="KW-0106">Calcium</keyword>
<name>A0A2P1K6G4_UREUN</name>
<dbReference type="GO" id="GO:0016539">
    <property type="term" value="P:intein-mediated protein splicing"/>
    <property type="evidence" value="ECO:0007669"/>
    <property type="project" value="InterPro"/>
</dbReference>
<keyword evidence="7 15" id="KW-0732">Signal</keyword>
<dbReference type="GO" id="GO:0010468">
    <property type="term" value="P:regulation of gene expression"/>
    <property type="evidence" value="ECO:0007669"/>
    <property type="project" value="TreeGrafter"/>
</dbReference>
<evidence type="ECO:0000256" key="1">
    <source>
        <dbReference type="ARBA" id="ARBA00010649"/>
    </source>
</evidence>
<dbReference type="GO" id="GO:0016540">
    <property type="term" value="P:protein autoprocessing"/>
    <property type="evidence" value="ECO:0007669"/>
    <property type="project" value="InterPro"/>
</dbReference>
<evidence type="ECO:0000256" key="8">
    <source>
        <dbReference type="ARBA" id="ARBA00022801"/>
    </source>
</evidence>
<organism evidence="19">
    <name type="scientific">Urechis unicinctus</name>
    <name type="common">Fat innkeeper worm</name>
    <name type="synonym">Chinese penis fish</name>
    <dbReference type="NCBI Taxonomy" id="6432"/>
    <lineage>
        <taxon>Eukaryota</taxon>
        <taxon>Metazoa</taxon>
        <taxon>Spiralia</taxon>
        <taxon>Lophotrochozoa</taxon>
        <taxon>Annelida</taxon>
        <taxon>Polychaeta</taxon>
        <taxon>Echiura</taxon>
        <taxon>Xenopneusta</taxon>
        <taxon>Urechidae</taxon>
        <taxon>Urechis</taxon>
    </lineage>
</organism>
<dbReference type="InterPro" id="IPR050387">
    <property type="entry name" value="Hedgehog_Signaling"/>
</dbReference>
<keyword evidence="2 15" id="KW-0217">Developmental protein</keyword>
<comment type="catalytic activity">
    <reaction evidence="14">
        <text>glycyl-L-cysteinyl-[protein] + cholesterol + H(+) = [protein]-C-terminal glycyl cholesterol ester + N-terminal L-cysteinyl-[protein]</text>
        <dbReference type="Rhea" id="RHEA:59504"/>
        <dbReference type="Rhea" id="RHEA-COMP:12707"/>
        <dbReference type="Rhea" id="RHEA-COMP:15369"/>
        <dbReference type="Rhea" id="RHEA-COMP:15374"/>
        <dbReference type="ChEBI" id="CHEBI:15378"/>
        <dbReference type="ChEBI" id="CHEBI:16113"/>
        <dbReference type="ChEBI" id="CHEBI:65250"/>
        <dbReference type="ChEBI" id="CHEBI:143135"/>
        <dbReference type="ChEBI" id="CHEBI:143140"/>
    </reaction>
    <physiologicalReaction direction="left-to-right" evidence="14">
        <dbReference type="Rhea" id="RHEA:59505"/>
    </physiologicalReaction>
</comment>
<dbReference type="GO" id="GO:0005509">
    <property type="term" value="F:calcium ion binding"/>
    <property type="evidence" value="ECO:0007669"/>
    <property type="project" value="TreeGrafter"/>
</dbReference>
<dbReference type="AlphaFoldDB" id="A0A2P1K6G4"/>
<feature type="signal peptide" evidence="16">
    <location>
        <begin position="1"/>
        <end position="31"/>
    </location>
</feature>
<evidence type="ECO:0000256" key="2">
    <source>
        <dbReference type="ARBA" id="ARBA00022473"/>
    </source>
</evidence>
<dbReference type="InterPro" id="IPR001767">
    <property type="entry name" value="Hedgehog_Hint"/>
</dbReference>
<dbReference type="InterPro" id="IPR006141">
    <property type="entry name" value="Intein_N"/>
</dbReference>
<dbReference type="GO" id="GO:0005615">
    <property type="term" value="C:extracellular space"/>
    <property type="evidence" value="ECO:0007669"/>
    <property type="project" value="TreeGrafter"/>
</dbReference>
<reference evidence="19" key="1">
    <citation type="submission" date="2017-03" db="EMBL/GenBank/DDBJ databases">
        <title>Expression characteristic of hedgehog and engrailed in Urechis unicinctus.</title>
        <authorList>
            <person name="ZHOU D."/>
            <person name="ZHANG Z."/>
        </authorList>
    </citation>
    <scope>NUCLEOTIDE SEQUENCE</scope>
</reference>
<dbReference type="GO" id="GO:0000139">
    <property type="term" value="C:Golgi membrane"/>
    <property type="evidence" value="ECO:0007669"/>
    <property type="project" value="UniProtKB-SubCell"/>
</dbReference>